<dbReference type="Pfam" id="PF01494">
    <property type="entry name" value="FAD_binding_3"/>
    <property type="match status" value="1"/>
</dbReference>
<dbReference type="SUPFAM" id="SSF51905">
    <property type="entry name" value="FAD/NAD(P)-binding domain"/>
    <property type="match status" value="1"/>
</dbReference>
<protein>
    <submittedName>
        <fullName evidence="8">FAD/NAD(P)-binding domain-containing protein</fullName>
    </submittedName>
</protein>
<evidence type="ECO:0000256" key="1">
    <source>
        <dbReference type="ARBA" id="ARBA00007992"/>
    </source>
</evidence>
<reference evidence="8 9" key="1">
    <citation type="journal article" date="2019" name="Nat. Ecol. Evol.">
        <title>Megaphylogeny resolves global patterns of mushroom evolution.</title>
        <authorList>
            <person name="Varga T."/>
            <person name="Krizsan K."/>
            <person name="Foldi C."/>
            <person name="Dima B."/>
            <person name="Sanchez-Garcia M."/>
            <person name="Sanchez-Ramirez S."/>
            <person name="Szollosi G.J."/>
            <person name="Szarkandi J.G."/>
            <person name="Papp V."/>
            <person name="Albert L."/>
            <person name="Andreopoulos W."/>
            <person name="Angelini C."/>
            <person name="Antonin V."/>
            <person name="Barry K.W."/>
            <person name="Bougher N.L."/>
            <person name="Buchanan P."/>
            <person name="Buyck B."/>
            <person name="Bense V."/>
            <person name="Catcheside P."/>
            <person name="Chovatia M."/>
            <person name="Cooper J."/>
            <person name="Damon W."/>
            <person name="Desjardin D."/>
            <person name="Finy P."/>
            <person name="Geml J."/>
            <person name="Haridas S."/>
            <person name="Hughes K."/>
            <person name="Justo A."/>
            <person name="Karasinski D."/>
            <person name="Kautmanova I."/>
            <person name="Kiss B."/>
            <person name="Kocsube S."/>
            <person name="Kotiranta H."/>
            <person name="LaButti K.M."/>
            <person name="Lechner B.E."/>
            <person name="Liimatainen K."/>
            <person name="Lipzen A."/>
            <person name="Lukacs Z."/>
            <person name="Mihaltcheva S."/>
            <person name="Morgado L.N."/>
            <person name="Niskanen T."/>
            <person name="Noordeloos M.E."/>
            <person name="Ohm R.A."/>
            <person name="Ortiz-Santana B."/>
            <person name="Ovrebo C."/>
            <person name="Racz N."/>
            <person name="Riley R."/>
            <person name="Savchenko A."/>
            <person name="Shiryaev A."/>
            <person name="Soop K."/>
            <person name="Spirin V."/>
            <person name="Szebenyi C."/>
            <person name="Tomsovsky M."/>
            <person name="Tulloss R.E."/>
            <person name="Uehling J."/>
            <person name="Grigoriev I.V."/>
            <person name="Vagvolgyi C."/>
            <person name="Papp T."/>
            <person name="Martin F.M."/>
            <person name="Miettinen O."/>
            <person name="Hibbett D.S."/>
            <person name="Nagy L.G."/>
        </authorList>
    </citation>
    <scope>NUCLEOTIDE SEQUENCE [LARGE SCALE GENOMIC DNA]</scope>
    <source>
        <strain evidence="8 9">CBS 121175</strain>
    </source>
</reference>
<dbReference type="AlphaFoldDB" id="A0A5C3KBE3"/>
<keyword evidence="2" id="KW-0285">Flavoprotein</keyword>
<sequence length="532" mass="58942">MPGKTPDVTVQQSSSPVYPAASDPPKAHPQTHLAAPRTLSKRRSVARINHQLIKPNGTHSSCTSDTRPKAMNIGDSMAELSLDFIVVGAGISGLATAFALAKGGHRVRVFERNNGPNQRSVGIRIPPNLSKILYEWGLSDELSSASRCLKSSFLSLETNQPIGQLEWREDVIKETGGDFLLMHYDDFYLLLYRLAESKGVQISFDSEIVSVSYDDALKLPVVNLASGDIHAADLVIGADGYNSLVRDVVTEAPDPAVDTGMSYVSFVVPAEKLQEDPDWSKWVGVSEWPIWMGNGRNLLVYPVRGGKEYSVHAYHPDRLIKTTNLSESWKTVVPTDHILHDDAHPSVNRLFNMAPDAIVVKYLMREIVDDWVDESGKILLIGEAAHALMPCTIHNLALAVEDAAVLGGLMSHLRSRKQIPQFLEAFQDLRFARIQQVHQSELSNAALTVMPPGEHQDQRNAGMARSLEQTSGEWDDEQLQQQWDEISFAFGYNALDAAEDWWLTFGSLGDTARLSMQFKNLQLMCEVISTEN</sequence>
<dbReference type="InterPro" id="IPR002938">
    <property type="entry name" value="FAD-bd"/>
</dbReference>
<dbReference type="PANTHER" id="PTHR13789">
    <property type="entry name" value="MONOOXYGENASE"/>
    <property type="match status" value="1"/>
</dbReference>
<keyword evidence="9" id="KW-1185">Reference proteome</keyword>
<evidence type="ECO:0000256" key="5">
    <source>
        <dbReference type="ARBA" id="ARBA00023033"/>
    </source>
</evidence>
<gene>
    <name evidence="8" type="ORF">FA15DRAFT_337999</name>
</gene>
<accession>A0A5C3KBE3</accession>
<keyword evidence="3" id="KW-0274">FAD</keyword>
<dbReference type="GO" id="GO:0071949">
    <property type="term" value="F:FAD binding"/>
    <property type="evidence" value="ECO:0007669"/>
    <property type="project" value="InterPro"/>
</dbReference>
<dbReference type="PRINTS" id="PR00420">
    <property type="entry name" value="RNGMNOXGNASE"/>
</dbReference>
<dbReference type="PANTHER" id="PTHR13789:SF147">
    <property type="entry name" value="PUTATIVE (AFU_ORTHOLOGUE AFUA_2G01950)-RELATED"/>
    <property type="match status" value="1"/>
</dbReference>
<dbReference type="OrthoDB" id="1878542at2759"/>
<evidence type="ECO:0000259" key="7">
    <source>
        <dbReference type="Pfam" id="PF01494"/>
    </source>
</evidence>
<dbReference type="EMBL" id="ML210530">
    <property type="protein sequence ID" value="TFK17320.1"/>
    <property type="molecule type" value="Genomic_DNA"/>
</dbReference>
<dbReference type="GO" id="GO:0004497">
    <property type="term" value="F:monooxygenase activity"/>
    <property type="evidence" value="ECO:0007669"/>
    <property type="project" value="UniProtKB-KW"/>
</dbReference>
<dbReference type="STRING" id="230819.A0A5C3KBE3"/>
<feature type="region of interest" description="Disordered" evidence="6">
    <location>
        <begin position="1"/>
        <end position="38"/>
    </location>
</feature>
<comment type="similarity">
    <text evidence="1">Belongs to the paxM FAD-dependent monooxygenase family.</text>
</comment>
<evidence type="ECO:0000313" key="8">
    <source>
        <dbReference type="EMBL" id="TFK17320.1"/>
    </source>
</evidence>
<evidence type="ECO:0000256" key="6">
    <source>
        <dbReference type="SAM" id="MobiDB-lite"/>
    </source>
</evidence>
<keyword evidence="5" id="KW-0503">Monooxygenase</keyword>
<feature type="region of interest" description="Disordered" evidence="6">
    <location>
        <begin position="451"/>
        <end position="476"/>
    </location>
</feature>
<dbReference type="InterPro" id="IPR036188">
    <property type="entry name" value="FAD/NAD-bd_sf"/>
</dbReference>
<evidence type="ECO:0000256" key="4">
    <source>
        <dbReference type="ARBA" id="ARBA00023002"/>
    </source>
</evidence>
<evidence type="ECO:0000313" key="9">
    <source>
        <dbReference type="Proteomes" id="UP000307440"/>
    </source>
</evidence>
<keyword evidence="4" id="KW-0560">Oxidoreductase</keyword>
<dbReference type="Gene3D" id="3.50.50.60">
    <property type="entry name" value="FAD/NAD(P)-binding domain"/>
    <property type="match status" value="1"/>
</dbReference>
<evidence type="ECO:0000256" key="3">
    <source>
        <dbReference type="ARBA" id="ARBA00022827"/>
    </source>
</evidence>
<name>A0A5C3KBE3_COPMA</name>
<proteinExistence type="inferred from homology"/>
<dbReference type="Proteomes" id="UP000307440">
    <property type="component" value="Unassembled WGS sequence"/>
</dbReference>
<evidence type="ECO:0000256" key="2">
    <source>
        <dbReference type="ARBA" id="ARBA00022630"/>
    </source>
</evidence>
<feature type="domain" description="FAD-binding" evidence="7">
    <location>
        <begin position="83"/>
        <end position="439"/>
    </location>
</feature>
<dbReference type="InterPro" id="IPR050493">
    <property type="entry name" value="FAD-dep_Monooxygenase_BioMet"/>
</dbReference>
<dbReference type="SUPFAM" id="SSF54373">
    <property type="entry name" value="FAD-linked reductases, C-terminal domain"/>
    <property type="match status" value="1"/>
</dbReference>
<organism evidence="8 9">
    <name type="scientific">Coprinopsis marcescibilis</name>
    <name type="common">Agaric fungus</name>
    <name type="synonym">Psathyrella marcescibilis</name>
    <dbReference type="NCBI Taxonomy" id="230819"/>
    <lineage>
        <taxon>Eukaryota</taxon>
        <taxon>Fungi</taxon>
        <taxon>Dikarya</taxon>
        <taxon>Basidiomycota</taxon>
        <taxon>Agaricomycotina</taxon>
        <taxon>Agaricomycetes</taxon>
        <taxon>Agaricomycetidae</taxon>
        <taxon>Agaricales</taxon>
        <taxon>Agaricineae</taxon>
        <taxon>Psathyrellaceae</taxon>
        <taxon>Coprinopsis</taxon>
    </lineage>
</organism>